<organism evidence="2 3">
    <name type="scientific">Burkholderia lata (strain ATCC 17760 / DSM 23089 / LMG 22485 / NCIMB 9086 / R18194 / 383)</name>
    <dbReference type="NCBI Taxonomy" id="482957"/>
    <lineage>
        <taxon>Bacteria</taxon>
        <taxon>Pseudomonadati</taxon>
        <taxon>Pseudomonadota</taxon>
        <taxon>Betaproteobacteria</taxon>
        <taxon>Burkholderiales</taxon>
        <taxon>Burkholderiaceae</taxon>
        <taxon>Burkholderia</taxon>
        <taxon>Burkholderia cepacia complex</taxon>
    </lineage>
</organism>
<name>A0A6P2UPM3_BURL3</name>
<evidence type="ECO:0000313" key="3">
    <source>
        <dbReference type="Proteomes" id="UP000494260"/>
    </source>
</evidence>
<sequence length="414" mass="46597">MNTASTLTKQFRVQLVVWVYKIWTFAKIKISKRANDLRRICIAYLDRKIRSMHESFLMYGRRTSDDELIGYVISRLIRNPASEKEFDAAFNRRQLTNKLISECEKDPKVQRTLAIYFASIAFVHNMLGNSAETTKYEELSSSHLPTLKPLRPEDVNKYYKEISRETVRLYWEITERTAIKFNPSITGITSTFGVISGIMIAAGVLYTSTLLGSIGIKASLFFGVSDYLSTALDQIRSALIAVALSVGLCLYEMRSISLRAPIAYTKRRARIEFALLLGITLLLAGDIAFKAWKGEIDSGAIIGLGSILAYKISAKLCNSIFHWNLITYVFISGILIFTTNATTSLLQEINSIKKGKWGDKENITITPKPDSKIKTTDLVVIDANSSYIFAIDKKTRIATAIPKDQIAEFEMSRK</sequence>
<feature type="transmembrane region" description="Helical" evidence="1">
    <location>
        <begin position="192"/>
        <end position="214"/>
    </location>
</feature>
<accession>A0A6P2UPM3</accession>
<dbReference type="AlphaFoldDB" id="A0A6P2UPM3"/>
<dbReference type="RefSeq" id="WP_174951105.1">
    <property type="nucleotide sequence ID" value="NZ_CABVQH010000008.1"/>
</dbReference>
<evidence type="ECO:0000313" key="2">
    <source>
        <dbReference type="EMBL" id="VWC75851.1"/>
    </source>
</evidence>
<protein>
    <submittedName>
        <fullName evidence="2">Uncharacterized protein</fullName>
    </submittedName>
</protein>
<proteinExistence type="predicted"/>
<reference evidence="2 3" key="1">
    <citation type="submission" date="2019-09" db="EMBL/GenBank/DDBJ databases">
        <authorList>
            <person name="Depoorter E."/>
        </authorList>
    </citation>
    <scope>NUCLEOTIDE SEQUENCE [LARGE SCALE GENOMIC DNA]</scope>
    <source>
        <strain evidence="2">R-18109</strain>
    </source>
</reference>
<feature type="transmembrane region" description="Helical" evidence="1">
    <location>
        <begin position="325"/>
        <end position="346"/>
    </location>
</feature>
<keyword evidence="1" id="KW-0472">Membrane</keyword>
<feature type="transmembrane region" description="Helical" evidence="1">
    <location>
        <begin position="234"/>
        <end position="251"/>
    </location>
</feature>
<evidence type="ECO:0000256" key="1">
    <source>
        <dbReference type="SAM" id="Phobius"/>
    </source>
</evidence>
<gene>
    <name evidence="2" type="ORF">BLA18109_02887</name>
</gene>
<keyword evidence="1" id="KW-1133">Transmembrane helix</keyword>
<dbReference type="Proteomes" id="UP000494260">
    <property type="component" value="Unassembled WGS sequence"/>
</dbReference>
<keyword evidence="1" id="KW-0812">Transmembrane</keyword>
<feature type="transmembrane region" description="Helical" evidence="1">
    <location>
        <begin position="271"/>
        <end position="289"/>
    </location>
</feature>
<dbReference type="EMBL" id="CABVQH010000008">
    <property type="protein sequence ID" value="VWC75851.1"/>
    <property type="molecule type" value="Genomic_DNA"/>
</dbReference>